<dbReference type="Proteomes" id="UP000077856">
    <property type="component" value="Chromosome"/>
</dbReference>
<dbReference type="InterPro" id="IPR021617">
    <property type="entry name" value="DUF3231"/>
</dbReference>
<dbReference type="AlphaFoldDB" id="A0A160MHJ0"/>
<evidence type="ECO:0008006" key="3">
    <source>
        <dbReference type="Google" id="ProtNLM"/>
    </source>
</evidence>
<dbReference type="STRING" id="1196031.A361_26545"/>
<dbReference type="eggNOG" id="ENOG502ZCIT">
    <property type="taxonomic scope" value="Bacteria"/>
</dbReference>
<dbReference type="InterPro" id="IPR012347">
    <property type="entry name" value="Ferritin-like"/>
</dbReference>
<dbReference type="RefSeq" id="WP_033196498.1">
    <property type="nucleotide sequence ID" value="NZ_CP015506.1"/>
</dbReference>
<proteinExistence type="predicted"/>
<dbReference type="Pfam" id="PF11553">
    <property type="entry name" value="DUF3231"/>
    <property type="match status" value="2"/>
</dbReference>
<dbReference type="KEGG" id="bon:A361_26545"/>
<reference evidence="1 2" key="1">
    <citation type="submission" date="2016-04" db="EMBL/GenBank/DDBJ databases">
        <title>Complete genome sequence of Bacillus oceanisediminis strain 2691.</title>
        <authorList>
            <person name="Jeong H."/>
            <person name="Kim H.J."/>
            <person name="Lee D.-W."/>
        </authorList>
    </citation>
    <scope>NUCLEOTIDE SEQUENCE [LARGE SCALE GENOMIC DNA]</scope>
    <source>
        <strain evidence="1 2">2691</strain>
    </source>
</reference>
<sequence>MTVLSKELTVSEISNIWSSYLKNSMELQFFTYFFQTAEDRKIKKIAGRLLHQSEKNLKQLQDFFSKENLSVPRGFTEKDVRINGQKLFSDHFILFFCHDITQLSLSTYPSALSESTRKDIRNYFEITLKFTLKIQNEIVDLMLSKGIYQEHPQLKMEDRIDFARSLKYLNGFKGGSRPLNAPEIANISRIIHRAQFSKMIFVAFSTIAESNEMKDHFSKGRDLIEKVLSSLRDIMENEHIPLSSSGDYQIFDVDTPPFSEKIMLFFVNTCLGIFCFTMISQALTSSLRSDIVIKLLSISKDMSLFYGKGLLIAIKQKWLEQPPQPAGRQV</sequence>
<organism evidence="1 2">
    <name type="scientific">Cytobacillus oceanisediminis 2691</name>
    <dbReference type="NCBI Taxonomy" id="1196031"/>
    <lineage>
        <taxon>Bacteria</taxon>
        <taxon>Bacillati</taxon>
        <taxon>Bacillota</taxon>
        <taxon>Bacilli</taxon>
        <taxon>Bacillales</taxon>
        <taxon>Bacillaceae</taxon>
        <taxon>Cytobacillus</taxon>
    </lineage>
</organism>
<name>A0A160MHJ0_9BACI</name>
<protein>
    <recommendedName>
        <fullName evidence="3">Sugar isomerase</fullName>
    </recommendedName>
</protein>
<dbReference type="EMBL" id="CP015506">
    <property type="protein sequence ID" value="AND42564.1"/>
    <property type="molecule type" value="Genomic_DNA"/>
</dbReference>
<evidence type="ECO:0000313" key="1">
    <source>
        <dbReference type="EMBL" id="AND42564.1"/>
    </source>
</evidence>
<gene>
    <name evidence="1" type="ORF">A361_26545</name>
</gene>
<evidence type="ECO:0000313" key="2">
    <source>
        <dbReference type="Proteomes" id="UP000077856"/>
    </source>
</evidence>
<accession>A0A160MHJ0</accession>
<dbReference type="Gene3D" id="1.20.1260.10">
    <property type="match status" value="2"/>
</dbReference>